<keyword evidence="2" id="KW-1185">Reference proteome</keyword>
<dbReference type="AlphaFoldDB" id="A0A2I0VPP0"/>
<sequence length="98" mass="11260">MKSAAKCNMWCELQNPANHRVFERKLRPRPTGQGQIRLGVKHFIAPCLVSHRWMCCKGSDVHSGSSCPLVLWAEGRVIFSLAANNKRWIKLTAFYYKK</sequence>
<dbReference type="PANTHER" id="PTHR33220:SF5">
    <property type="entry name" value="RRNA INTRON-ENCODED HOMING ENDONUCLEASE"/>
    <property type="match status" value="1"/>
</dbReference>
<dbReference type="EMBL" id="KZ503344">
    <property type="protein sequence ID" value="PKU65376.1"/>
    <property type="molecule type" value="Genomic_DNA"/>
</dbReference>
<name>A0A2I0VPP0_9ASPA</name>
<organism evidence="1 2">
    <name type="scientific">Dendrobium catenatum</name>
    <dbReference type="NCBI Taxonomy" id="906689"/>
    <lineage>
        <taxon>Eukaryota</taxon>
        <taxon>Viridiplantae</taxon>
        <taxon>Streptophyta</taxon>
        <taxon>Embryophyta</taxon>
        <taxon>Tracheophyta</taxon>
        <taxon>Spermatophyta</taxon>
        <taxon>Magnoliopsida</taxon>
        <taxon>Liliopsida</taxon>
        <taxon>Asparagales</taxon>
        <taxon>Orchidaceae</taxon>
        <taxon>Epidendroideae</taxon>
        <taxon>Malaxideae</taxon>
        <taxon>Dendrobiinae</taxon>
        <taxon>Dendrobium</taxon>
    </lineage>
</organism>
<accession>A0A2I0VPP0</accession>
<evidence type="ECO:0000313" key="2">
    <source>
        <dbReference type="Proteomes" id="UP000233837"/>
    </source>
</evidence>
<gene>
    <name evidence="1" type="ORF">MA16_Dca023979</name>
</gene>
<protein>
    <submittedName>
        <fullName evidence="1">Uncharacterized protein</fullName>
    </submittedName>
</protein>
<reference evidence="1 2" key="1">
    <citation type="journal article" date="2016" name="Sci. Rep.">
        <title>The Dendrobium catenatum Lindl. genome sequence provides insights into polysaccharide synthase, floral development and adaptive evolution.</title>
        <authorList>
            <person name="Zhang G.Q."/>
            <person name="Xu Q."/>
            <person name="Bian C."/>
            <person name="Tsai W.C."/>
            <person name="Yeh C.M."/>
            <person name="Liu K.W."/>
            <person name="Yoshida K."/>
            <person name="Zhang L.S."/>
            <person name="Chang S.B."/>
            <person name="Chen F."/>
            <person name="Shi Y."/>
            <person name="Su Y.Y."/>
            <person name="Zhang Y.Q."/>
            <person name="Chen L.J."/>
            <person name="Yin Y."/>
            <person name="Lin M."/>
            <person name="Huang H."/>
            <person name="Deng H."/>
            <person name="Wang Z.W."/>
            <person name="Zhu S.L."/>
            <person name="Zhao X."/>
            <person name="Deng C."/>
            <person name="Niu S.C."/>
            <person name="Huang J."/>
            <person name="Wang M."/>
            <person name="Liu G.H."/>
            <person name="Yang H.J."/>
            <person name="Xiao X.J."/>
            <person name="Hsiao Y.Y."/>
            <person name="Wu W.L."/>
            <person name="Chen Y.Y."/>
            <person name="Mitsuda N."/>
            <person name="Ohme-Takagi M."/>
            <person name="Luo Y.B."/>
            <person name="Van de Peer Y."/>
            <person name="Liu Z.J."/>
        </authorList>
    </citation>
    <scope>NUCLEOTIDE SEQUENCE [LARGE SCALE GENOMIC DNA]</scope>
    <source>
        <tissue evidence="1">The whole plant</tissue>
    </source>
</reference>
<proteinExistence type="predicted"/>
<dbReference type="Proteomes" id="UP000233837">
    <property type="component" value="Unassembled WGS sequence"/>
</dbReference>
<reference evidence="1 2" key="2">
    <citation type="journal article" date="2017" name="Nature">
        <title>The Apostasia genome and the evolution of orchids.</title>
        <authorList>
            <person name="Zhang G.Q."/>
            <person name="Liu K.W."/>
            <person name="Li Z."/>
            <person name="Lohaus R."/>
            <person name="Hsiao Y.Y."/>
            <person name="Niu S.C."/>
            <person name="Wang J.Y."/>
            <person name="Lin Y.C."/>
            <person name="Xu Q."/>
            <person name="Chen L.J."/>
            <person name="Yoshida K."/>
            <person name="Fujiwara S."/>
            <person name="Wang Z.W."/>
            <person name="Zhang Y.Q."/>
            <person name="Mitsuda N."/>
            <person name="Wang M."/>
            <person name="Liu G.H."/>
            <person name="Pecoraro L."/>
            <person name="Huang H.X."/>
            <person name="Xiao X.J."/>
            <person name="Lin M."/>
            <person name="Wu X.Y."/>
            <person name="Wu W.L."/>
            <person name="Chen Y.Y."/>
            <person name="Chang S.B."/>
            <person name="Sakamoto S."/>
            <person name="Ohme-Takagi M."/>
            <person name="Yagi M."/>
            <person name="Zeng S.J."/>
            <person name="Shen C.Y."/>
            <person name="Yeh C.M."/>
            <person name="Luo Y.B."/>
            <person name="Tsai W.C."/>
            <person name="Van de Peer Y."/>
            <person name="Liu Z.J."/>
        </authorList>
    </citation>
    <scope>NUCLEOTIDE SEQUENCE [LARGE SCALE GENOMIC DNA]</scope>
    <source>
        <tissue evidence="1">The whole plant</tissue>
    </source>
</reference>
<evidence type="ECO:0000313" key="1">
    <source>
        <dbReference type="EMBL" id="PKU65376.1"/>
    </source>
</evidence>
<dbReference type="PANTHER" id="PTHR33220">
    <property type="entry name" value="BNAA09G04420D PROTEIN"/>
    <property type="match status" value="1"/>
</dbReference>